<keyword evidence="13" id="KW-1185">Reference proteome</keyword>
<dbReference type="Gene3D" id="1.10.287.130">
    <property type="match status" value="1"/>
</dbReference>
<dbReference type="InterPro" id="IPR004358">
    <property type="entry name" value="Sig_transdc_His_kin-like_C"/>
</dbReference>
<dbReference type="PROSITE" id="PS50109">
    <property type="entry name" value="HIS_KIN"/>
    <property type="match status" value="1"/>
</dbReference>
<dbReference type="HOGENOM" id="CLU_000445_133_3_7"/>
<dbReference type="InterPro" id="IPR000014">
    <property type="entry name" value="PAS"/>
</dbReference>
<dbReference type="GO" id="GO:0000155">
    <property type="term" value="F:phosphorelay sensor kinase activity"/>
    <property type="evidence" value="ECO:0007669"/>
    <property type="project" value="InterPro"/>
</dbReference>
<evidence type="ECO:0000256" key="7">
    <source>
        <dbReference type="ARBA" id="ARBA00022840"/>
    </source>
</evidence>
<feature type="coiled-coil region" evidence="9">
    <location>
        <begin position="40"/>
        <end position="78"/>
    </location>
</feature>
<dbReference type="PANTHER" id="PTHR43065:SF10">
    <property type="entry name" value="PEROXIDE STRESS-ACTIVATED HISTIDINE KINASE MAK3"/>
    <property type="match status" value="1"/>
</dbReference>
<evidence type="ECO:0000256" key="8">
    <source>
        <dbReference type="ARBA" id="ARBA00023012"/>
    </source>
</evidence>
<feature type="domain" description="PAS" evidence="11">
    <location>
        <begin position="71"/>
        <end position="116"/>
    </location>
</feature>
<dbReference type="InterPro" id="IPR003594">
    <property type="entry name" value="HATPase_dom"/>
</dbReference>
<dbReference type="STRING" id="316067.Geob_3788"/>
<reference evidence="12 13" key="1">
    <citation type="submission" date="2009-01" db="EMBL/GenBank/DDBJ databases">
        <title>Complete sequence of Geobacter sp. FRC-32.</title>
        <authorList>
            <consortium name="US DOE Joint Genome Institute"/>
            <person name="Lucas S."/>
            <person name="Copeland A."/>
            <person name="Lapidus A."/>
            <person name="Glavina del Rio T."/>
            <person name="Dalin E."/>
            <person name="Tice H."/>
            <person name="Bruce D."/>
            <person name="Goodwin L."/>
            <person name="Pitluck S."/>
            <person name="Saunders E."/>
            <person name="Brettin T."/>
            <person name="Detter J.C."/>
            <person name="Han C."/>
            <person name="Larimer F."/>
            <person name="Land M."/>
            <person name="Hauser L."/>
            <person name="Kyrpides N."/>
            <person name="Ovchinnikova G."/>
            <person name="Kostka J."/>
            <person name="Richardson P."/>
        </authorList>
    </citation>
    <scope>NUCLEOTIDE SEQUENCE [LARGE SCALE GENOMIC DNA]</scope>
    <source>
        <strain evidence="13">DSM 22248 / JCM 15807 / FRC-32</strain>
    </source>
</reference>
<dbReference type="InterPro" id="IPR005467">
    <property type="entry name" value="His_kinase_dom"/>
</dbReference>
<comment type="catalytic activity">
    <reaction evidence="1">
        <text>ATP + protein L-histidine = ADP + protein N-phospho-L-histidine.</text>
        <dbReference type="EC" id="2.7.13.3"/>
    </reaction>
</comment>
<evidence type="ECO:0000256" key="2">
    <source>
        <dbReference type="ARBA" id="ARBA00012438"/>
    </source>
</evidence>
<dbReference type="Pfam" id="PF02518">
    <property type="entry name" value="HATPase_c"/>
    <property type="match status" value="1"/>
</dbReference>
<dbReference type="SUPFAM" id="SSF47384">
    <property type="entry name" value="Homodimeric domain of signal transducing histidine kinase"/>
    <property type="match status" value="1"/>
</dbReference>
<evidence type="ECO:0000259" key="11">
    <source>
        <dbReference type="PROSITE" id="PS50112"/>
    </source>
</evidence>
<dbReference type="OrthoDB" id="9799273at2"/>
<keyword evidence="8" id="KW-0902">Two-component regulatory system</keyword>
<evidence type="ECO:0000256" key="1">
    <source>
        <dbReference type="ARBA" id="ARBA00000085"/>
    </source>
</evidence>
<dbReference type="eggNOG" id="COG4191">
    <property type="taxonomic scope" value="Bacteria"/>
</dbReference>
<keyword evidence="6 12" id="KW-0418">Kinase</keyword>
<dbReference type="EC" id="2.7.13.3" evidence="2"/>
<evidence type="ECO:0000256" key="9">
    <source>
        <dbReference type="SAM" id="Coils"/>
    </source>
</evidence>
<dbReference type="PANTHER" id="PTHR43065">
    <property type="entry name" value="SENSOR HISTIDINE KINASE"/>
    <property type="match status" value="1"/>
</dbReference>
<dbReference type="InterPro" id="IPR036890">
    <property type="entry name" value="HATPase_C_sf"/>
</dbReference>
<dbReference type="AlphaFoldDB" id="B9M7M0"/>
<protein>
    <recommendedName>
        <fullName evidence="2">histidine kinase</fullName>
        <ecNumber evidence="2">2.7.13.3</ecNumber>
    </recommendedName>
</protein>
<dbReference type="Proteomes" id="UP000007721">
    <property type="component" value="Chromosome"/>
</dbReference>
<dbReference type="InterPro" id="IPR036097">
    <property type="entry name" value="HisK_dim/P_sf"/>
</dbReference>
<dbReference type="KEGG" id="geo:Geob_3788"/>
<dbReference type="Gene3D" id="3.30.565.10">
    <property type="entry name" value="Histidine kinase-like ATPase, C-terminal domain"/>
    <property type="match status" value="1"/>
</dbReference>
<evidence type="ECO:0000313" key="13">
    <source>
        <dbReference type="Proteomes" id="UP000007721"/>
    </source>
</evidence>
<accession>B9M7M0</accession>
<evidence type="ECO:0000256" key="3">
    <source>
        <dbReference type="ARBA" id="ARBA00022553"/>
    </source>
</evidence>
<dbReference type="NCBIfam" id="TIGR00229">
    <property type="entry name" value="sensory_box"/>
    <property type="match status" value="1"/>
</dbReference>
<proteinExistence type="predicted"/>
<dbReference type="CDD" id="cd00130">
    <property type="entry name" value="PAS"/>
    <property type="match status" value="1"/>
</dbReference>
<keyword evidence="3" id="KW-0597">Phosphoprotein</keyword>
<feature type="coiled-coil region" evidence="9">
    <location>
        <begin position="183"/>
        <end position="214"/>
    </location>
</feature>
<dbReference type="RefSeq" id="WP_012648852.1">
    <property type="nucleotide sequence ID" value="NC_011979.1"/>
</dbReference>
<gene>
    <name evidence="12" type="ordered locus">Geob_3788</name>
</gene>
<evidence type="ECO:0000259" key="10">
    <source>
        <dbReference type="PROSITE" id="PS50109"/>
    </source>
</evidence>
<dbReference type="PROSITE" id="PS50112">
    <property type="entry name" value="PAS"/>
    <property type="match status" value="1"/>
</dbReference>
<dbReference type="PRINTS" id="PR00344">
    <property type="entry name" value="BCTRLSENSOR"/>
</dbReference>
<evidence type="ECO:0000256" key="5">
    <source>
        <dbReference type="ARBA" id="ARBA00022741"/>
    </source>
</evidence>
<keyword evidence="4" id="KW-0808">Transferase</keyword>
<dbReference type="InterPro" id="IPR035965">
    <property type="entry name" value="PAS-like_dom_sf"/>
</dbReference>
<dbReference type="SMART" id="SM00387">
    <property type="entry name" value="HATPase_c"/>
    <property type="match status" value="1"/>
</dbReference>
<keyword evidence="7" id="KW-0067">ATP-binding</keyword>
<organism evidence="12 13">
    <name type="scientific">Geotalea daltonii (strain DSM 22248 / JCM 15807 / FRC-32)</name>
    <name type="common">Geobacter daltonii</name>
    <dbReference type="NCBI Taxonomy" id="316067"/>
    <lineage>
        <taxon>Bacteria</taxon>
        <taxon>Pseudomonadati</taxon>
        <taxon>Thermodesulfobacteriota</taxon>
        <taxon>Desulfuromonadia</taxon>
        <taxon>Geobacterales</taxon>
        <taxon>Geobacteraceae</taxon>
        <taxon>Geotalea</taxon>
    </lineage>
</organism>
<dbReference type="SUPFAM" id="SSF55785">
    <property type="entry name" value="PYP-like sensor domain (PAS domain)"/>
    <property type="match status" value="1"/>
</dbReference>
<keyword evidence="9" id="KW-0175">Coiled coil</keyword>
<dbReference type="Gene3D" id="3.30.450.20">
    <property type="entry name" value="PAS domain"/>
    <property type="match status" value="1"/>
</dbReference>
<dbReference type="EMBL" id="CP001390">
    <property type="protein sequence ID" value="ACM22126.1"/>
    <property type="molecule type" value="Genomic_DNA"/>
</dbReference>
<dbReference type="SUPFAM" id="SSF55874">
    <property type="entry name" value="ATPase domain of HSP90 chaperone/DNA topoisomerase II/histidine kinase"/>
    <property type="match status" value="1"/>
</dbReference>
<keyword evidence="5" id="KW-0547">Nucleotide-binding</keyword>
<evidence type="ECO:0000256" key="6">
    <source>
        <dbReference type="ARBA" id="ARBA00022777"/>
    </source>
</evidence>
<name>B9M7M0_GEODF</name>
<feature type="domain" description="Histidine kinase" evidence="10">
    <location>
        <begin position="237"/>
        <end position="448"/>
    </location>
</feature>
<evidence type="ECO:0000313" key="12">
    <source>
        <dbReference type="EMBL" id="ACM22126.1"/>
    </source>
</evidence>
<dbReference type="GO" id="GO:0005524">
    <property type="term" value="F:ATP binding"/>
    <property type="evidence" value="ECO:0007669"/>
    <property type="project" value="UniProtKB-KW"/>
</dbReference>
<sequence length="448" mass="50783">MGADKEQRLLTEAAKLRSHAEERLQARTAELHPPRSKEEMQRLVHELEVHQIELEMQNAELRQARDEVETVLEKYTDLYDFAPVGYFTLDPEGTIRAVNLTGASLLGVERSRLLGRRFGVFVPINARSFFSELLGKVFASQGKMSREVTLTREENHPLFVQIEAVADISRKECRVAVIDITERRIAEDALTEKRRELEELNRSLEVRIVKAVDEVRRKDEMLILQDRLAVMGEMINNIAHQWRQPLNSLGLLTQQLPIFYDSGKLSREFLVENTVKGMELIQHMSRTIDDFRNFFRSDKEKVTFSVNQLTARTLSLVEKSFKDQKIGIALNLEGDPILTGYPNEYAQVLLNIFMNARDALLSRSVDNALISIHAFAEGGKTVVTITDNAGGVAEEIMGKLFDPYFTTKGPDKGTGIGLFMSKTIVEKNMGGRLTVRNTGNGAEFRIEI</sequence>
<evidence type="ECO:0000256" key="4">
    <source>
        <dbReference type="ARBA" id="ARBA00022679"/>
    </source>
</evidence>
<dbReference type="Pfam" id="PF13426">
    <property type="entry name" value="PAS_9"/>
    <property type="match status" value="1"/>
</dbReference>